<dbReference type="GO" id="GO:0016460">
    <property type="term" value="C:myosin II complex"/>
    <property type="evidence" value="ECO:0007669"/>
    <property type="project" value="TreeGrafter"/>
</dbReference>
<feature type="compositionally biased region" description="Pro residues" evidence="1">
    <location>
        <begin position="1154"/>
        <end position="1166"/>
    </location>
</feature>
<feature type="compositionally biased region" description="Basic and acidic residues" evidence="1">
    <location>
        <begin position="682"/>
        <end position="693"/>
    </location>
</feature>
<sequence>MLIPIRRNKMSEELLFGLVCLTGLFLVLAIMVKALIFLLASTAGFWNPSRVATLAKVMTSVVGEAWRVCPGFWASLDCLFLVPVLALVVGWLMALSPLAGEKFMASPTWRGCKWAAWKTVLLVSFLLRPLFWVPLCVGFIVFPRLTKFYSAIDACVDWICKNERRRVYAEAQLADWRRGHDEDVEVIFGINREGLGLVSRNEGLWWSKCLNEGLRRMAPQLAPSKWTYINPATKSQVGCVPRMNPFVKLFWRIDTQVAWAEAGCAVLAPVREENRKIIERLKVQRVQAAEEGDEIQRYINDLMYTHRSPARPCPRQGMRSEPPLSILPLDHRRRCQNSSQPEAPKLCRRADDRVTSVLVGEVTSAVGARSEGVQVRARSARTAIPSVAKPPVSVAAVIEPVVDPVSGPSASAEAWANPDRQALVTPVRQNPPFPGAAAVSTEHEAPVPAPTSEAPQLPAVCDHFAEVREVARAEHEARLRAEELHRQLVQEQHEAEAARIRVASAESRRKTDVLREWLRAEGERDAERRRQLAAEAERQRLEAEAAELARQRQEETERRRQEAETERQRQEAVEAERQRQEVEAERQRQEVEAERRRQEAEAERQRQEAEAERQRREAVEAERQRQEVEAERRRQEAVAAEQELARQRLQQQLARQQAEEAERQRQLEEARREWDAQNAARRAAEEEARKRAAEAATEAAAFMASLSLQDAPTDQEQQVQDDGVILDDETMQWIAQEEAQMQAEAVASLAAGTAAADVIAAQVATEAQGVEDTPERRAERAEEAKEQMAREMKRLGKSVAPRDSQDAAPKHGHNDDNLDRRDRHDSDQSDGDDDAPSPSRTAISVPAPGVAGPSGTNRPVAPAIGVRTRAMRARDRAAAEAAEAKAAADAAAEAQAKAKADAAAEAQAKAKADAKAKAKAKADAEAKAKAEAEAKAKAEAEAKAYAEQAAAIEACERLEEEREERQRAMDDDFGKRHQRQADLKRTRPDDESDENESDDDAPAPGSGAVPSSDPSPGPSSFSSAPAPPRVGVTTTPLGNPIGTPRVIATARGVLKNTDQHEAKRAEKPATDKGAVALFDEIPPTIAMAAQPPAGTKFPEEKGFKPLYGPETFSTRMAERDDNDMGENSPFYTRDTRTDGDGERQRQYQSLMSRLPPPSPSPAPPPSRTSRPILTPTTRMPPPSAIYAGPPTRPPPNWTQQVSGQSPATGSGQKVVLKKKAASVFFTPVKKKPASKPPPGPSHKGKEPTDNDPDTGRDEDNSEDRDGDSPST</sequence>
<comment type="caution">
    <text evidence="3">The sequence shown here is derived from an EMBL/GenBank/DDBJ whole genome shotgun (WGS) entry which is preliminary data.</text>
</comment>
<reference evidence="4" key="1">
    <citation type="journal article" date="2023" name="Mol. Phylogenet. Evol.">
        <title>Genome-scale phylogeny and comparative genomics of the fungal order Sordariales.</title>
        <authorList>
            <person name="Hensen N."/>
            <person name="Bonometti L."/>
            <person name="Westerberg I."/>
            <person name="Brannstrom I.O."/>
            <person name="Guillou S."/>
            <person name="Cros-Aarteil S."/>
            <person name="Calhoun S."/>
            <person name="Haridas S."/>
            <person name="Kuo A."/>
            <person name="Mondo S."/>
            <person name="Pangilinan J."/>
            <person name="Riley R."/>
            <person name="LaButti K."/>
            <person name="Andreopoulos B."/>
            <person name="Lipzen A."/>
            <person name="Chen C."/>
            <person name="Yan M."/>
            <person name="Daum C."/>
            <person name="Ng V."/>
            <person name="Clum A."/>
            <person name="Steindorff A."/>
            <person name="Ohm R.A."/>
            <person name="Martin F."/>
            <person name="Silar P."/>
            <person name="Natvig D.O."/>
            <person name="Lalanne C."/>
            <person name="Gautier V."/>
            <person name="Ament-Velasquez S.L."/>
            <person name="Kruys A."/>
            <person name="Hutchinson M.I."/>
            <person name="Powell A.J."/>
            <person name="Barry K."/>
            <person name="Miller A.N."/>
            <person name="Grigoriev I.V."/>
            <person name="Debuchy R."/>
            <person name="Gladieux P."/>
            <person name="Hiltunen Thoren M."/>
            <person name="Johannesson H."/>
        </authorList>
    </citation>
    <scope>NUCLEOTIDE SEQUENCE [LARGE SCALE GENOMIC DNA]</scope>
    <source>
        <strain evidence="4">CBS 340.73</strain>
    </source>
</reference>
<keyword evidence="2" id="KW-0812">Transmembrane</keyword>
<organism evidence="3 4">
    <name type="scientific">Diplogelasinospora grovesii</name>
    <dbReference type="NCBI Taxonomy" id="303347"/>
    <lineage>
        <taxon>Eukaryota</taxon>
        <taxon>Fungi</taxon>
        <taxon>Dikarya</taxon>
        <taxon>Ascomycota</taxon>
        <taxon>Pezizomycotina</taxon>
        <taxon>Sordariomycetes</taxon>
        <taxon>Sordariomycetidae</taxon>
        <taxon>Sordariales</taxon>
        <taxon>Diplogelasinosporaceae</taxon>
        <taxon>Diplogelasinospora</taxon>
    </lineage>
</organism>
<evidence type="ECO:0000256" key="2">
    <source>
        <dbReference type="SAM" id="Phobius"/>
    </source>
</evidence>
<accession>A0AAN6S9F8</accession>
<feature type="compositionally biased region" description="Basic and acidic residues" evidence="1">
    <location>
        <begin position="1057"/>
        <end position="1070"/>
    </location>
</feature>
<feature type="compositionally biased region" description="Low complexity" evidence="1">
    <location>
        <begin position="1002"/>
        <end position="1024"/>
    </location>
</feature>
<feature type="compositionally biased region" description="Basic and acidic residues" evidence="1">
    <location>
        <begin position="803"/>
        <end position="827"/>
    </location>
</feature>
<feature type="region of interest" description="Disordered" evidence="1">
    <location>
        <begin position="544"/>
        <end position="696"/>
    </location>
</feature>
<protein>
    <submittedName>
        <fullName evidence="3">Uncharacterized protein</fullName>
    </submittedName>
</protein>
<feature type="compositionally biased region" description="Basic and acidic residues" evidence="1">
    <location>
        <begin position="657"/>
        <end position="675"/>
    </location>
</feature>
<feature type="compositionally biased region" description="Basic and acidic residues" evidence="1">
    <location>
        <begin position="908"/>
        <end position="944"/>
    </location>
</feature>
<keyword evidence="2" id="KW-1133">Transmembrane helix</keyword>
<keyword evidence="2" id="KW-0472">Membrane</keyword>
<dbReference type="GO" id="GO:0005737">
    <property type="term" value="C:cytoplasm"/>
    <property type="evidence" value="ECO:0007669"/>
    <property type="project" value="TreeGrafter"/>
</dbReference>
<feature type="compositionally biased region" description="Polar residues" evidence="1">
    <location>
        <begin position="1197"/>
        <end position="1211"/>
    </location>
</feature>
<feature type="compositionally biased region" description="Low complexity" evidence="1">
    <location>
        <begin position="637"/>
        <end position="656"/>
    </location>
</feature>
<feature type="compositionally biased region" description="Basic and acidic residues" evidence="1">
    <location>
        <begin position="1133"/>
        <end position="1145"/>
    </location>
</feature>
<feature type="compositionally biased region" description="Acidic residues" evidence="1">
    <location>
        <begin position="990"/>
        <end position="1001"/>
    </location>
</feature>
<feature type="compositionally biased region" description="Basic and acidic residues" evidence="1">
    <location>
        <begin position="773"/>
        <end position="794"/>
    </location>
</feature>
<feature type="transmembrane region" description="Helical" evidence="2">
    <location>
        <begin position="14"/>
        <end position="40"/>
    </location>
</feature>
<feature type="region of interest" description="Disordered" evidence="1">
    <location>
        <begin position="766"/>
        <end position="867"/>
    </location>
</feature>
<evidence type="ECO:0000256" key="1">
    <source>
        <dbReference type="SAM" id="MobiDB-lite"/>
    </source>
</evidence>
<feature type="region of interest" description="Disordered" evidence="1">
    <location>
        <begin position="1088"/>
        <end position="1271"/>
    </location>
</feature>
<name>A0AAN6S9F8_9PEZI</name>
<dbReference type="PANTHER" id="PTHR45615:SF40">
    <property type="entry name" value="MYOSIN HEAVY CHAIN, NON-MUSCLE"/>
    <property type="match status" value="1"/>
</dbReference>
<gene>
    <name evidence="3" type="ORF">QBC46DRAFT_433745</name>
</gene>
<dbReference type="GO" id="GO:0032982">
    <property type="term" value="C:myosin filament"/>
    <property type="evidence" value="ECO:0007669"/>
    <property type="project" value="TreeGrafter"/>
</dbReference>
<dbReference type="GO" id="GO:0051015">
    <property type="term" value="F:actin filament binding"/>
    <property type="evidence" value="ECO:0007669"/>
    <property type="project" value="TreeGrafter"/>
</dbReference>
<feature type="region of interest" description="Disordered" evidence="1">
    <location>
        <begin position="908"/>
        <end position="1074"/>
    </location>
</feature>
<evidence type="ECO:0000313" key="4">
    <source>
        <dbReference type="Proteomes" id="UP001303473"/>
    </source>
</evidence>
<feature type="compositionally biased region" description="Basic and acidic residues" evidence="1">
    <location>
        <begin position="954"/>
        <end position="989"/>
    </location>
</feature>
<dbReference type="PANTHER" id="PTHR45615">
    <property type="entry name" value="MYOSIN HEAVY CHAIN, NON-MUSCLE"/>
    <property type="match status" value="1"/>
</dbReference>
<dbReference type="GO" id="GO:0000146">
    <property type="term" value="F:microfilament motor activity"/>
    <property type="evidence" value="ECO:0007669"/>
    <property type="project" value="TreeGrafter"/>
</dbReference>
<feature type="transmembrane region" description="Helical" evidence="2">
    <location>
        <begin position="120"/>
        <end position="142"/>
    </location>
</feature>
<keyword evidence="4" id="KW-1185">Reference proteome</keyword>
<feature type="compositionally biased region" description="Basic and acidic residues" evidence="1">
    <location>
        <begin position="544"/>
        <end position="636"/>
    </location>
</feature>
<feature type="transmembrane region" description="Helical" evidence="2">
    <location>
        <begin position="80"/>
        <end position="99"/>
    </location>
</feature>
<evidence type="ECO:0000313" key="3">
    <source>
        <dbReference type="EMBL" id="KAK3945364.1"/>
    </source>
</evidence>
<proteinExistence type="predicted"/>
<dbReference type="AlphaFoldDB" id="A0AAN6S9F8"/>
<dbReference type="EMBL" id="MU853755">
    <property type="protein sequence ID" value="KAK3945364.1"/>
    <property type="molecule type" value="Genomic_DNA"/>
</dbReference>
<feature type="compositionally biased region" description="Basic and acidic residues" evidence="1">
    <location>
        <begin position="1243"/>
        <end position="1258"/>
    </location>
</feature>
<dbReference type="Proteomes" id="UP001303473">
    <property type="component" value="Unassembled WGS sequence"/>
</dbReference>